<keyword evidence="3" id="KW-1185">Reference proteome</keyword>
<evidence type="ECO:0000313" key="3">
    <source>
        <dbReference type="Proteomes" id="UP001346149"/>
    </source>
</evidence>
<organism evidence="2 3">
    <name type="scientific">Trapa natans</name>
    <name type="common">Water chestnut</name>
    <dbReference type="NCBI Taxonomy" id="22666"/>
    <lineage>
        <taxon>Eukaryota</taxon>
        <taxon>Viridiplantae</taxon>
        <taxon>Streptophyta</taxon>
        <taxon>Embryophyta</taxon>
        <taxon>Tracheophyta</taxon>
        <taxon>Spermatophyta</taxon>
        <taxon>Magnoliopsida</taxon>
        <taxon>eudicotyledons</taxon>
        <taxon>Gunneridae</taxon>
        <taxon>Pentapetalae</taxon>
        <taxon>rosids</taxon>
        <taxon>malvids</taxon>
        <taxon>Myrtales</taxon>
        <taxon>Lythraceae</taxon>
        <taxon>Trapa</taxon>
    </lineage>
</organism>
<dbReference type="AlphaFoldDB" id="A0AAN7M4J8"/>
<evidence type="ECO:0000313" key="2">
    <source>
        <dbReference type="EMBL" id="KAK4799185.1"/>
    </source>
</evidence>
<feature type="region of interest" description="Disordered" evidence="1">
    <location>
        <begin position="1"/>
        <end position="73"/>
    </location>
</feature>
<reference evidence="2 3" key="1">
    <citation type="journal article" date="2023" name="Hortic Res">
        <title>Pangenome of water caltrop reveals structural variations and asymmetric subgenome divergence after allopolyploidization.</title>
        <authorList>
            <person name="Zhang X."/>
            <person name="Chen Y."/>
            <person name="Wang L."/>
            <person name="Yuan Y."/>
            <person name="Fang M."/>
            <person name="Shi L."/>
            <person name="Lu R."/>
            <person name="Comes H.P."/>
            <person name="Ma Y."/>
            <person name="Chen Y."/>
            <person name="Huang G."/>
            <person name="Zhou Y."/>
            <person name="Zheng Z."/>
            <person name="Qiu Y."/>
        </authorList>
    </citation>
    <scope>NUCLEOTIDE SEQUENCE [LARGE SCALE GENOMIC DNA]</scope>
    <source>
        <strain evidence="2">F231</strain>
    </source>
</reference>
<dbReference type="Proteomes" id="UP001346149">
    <property type="component" value="Unassembled WGS sequence"/>
</dbReference>
<sequence length="95" mass="10372">MALIREGDGGTPRNRHTQIMNESSDRPNPTRLAQDSSSQTVHAENQEPAQQRHLENMDPSRVNSSKPDNRGANDLKAVAADASVFTFGGEEVICL</sequence>
<proteinExistence type="predicted"/>
<comment type="caution">
    <text evidence="2">The sequence shown here is derived from an EMBL/GenBank/DDBJ whole genome shotgun (WGS) entry which is preliminary data.</text>
</comment>
<feature type="compositionally biased region" description="Polar residues" evidence="1">
    <location>
        <begin position="31"/>
        <end position="49"/>
    </location>
</feature>
<accession>A0AAN7M4J8</accession>
<evidence type="ECO:0000256" key="1">
    <source>
        <dbReference type="SAM" id="MobiDB-lite"/>
    </source>
</evidence>
<dbReference type="EMBL" id="JAXQNO010000004">
    <property type="protein sequence ID" value="KAK4799185.1"/>
    <property type="molecule type" value="Genomic_DNA"/>
</dbReference>
<name>A0AAN7M4J8_TRANT</name>
<gene>
    <name evidence="2" type="ORF">SAY86_024550</name>
</gene>
<protein>
    <submittedName>
        <fullName evidence="2">Uncharacterized protein</fullName>
    </submittedName>
</protein>